<feature type="binding site" evidence="5">
    <location>
        <position position="126"/>
    </location>
    <ligand>
        <name>FMN</name>
        <dbReference type="ChEBI" id="CHEBI:58210"/>
    </ligand>
</feature>
<sequence>MDKAKRPKILIGVTGATGMLFLSGFLECLKDIDVTVHGICSDSGADVLKMELGIGYQQLPVFSKWFDVRDVGASPASGSADYKSMVVLPCTMGSLAAIASGLTINLIHRAADVMLKERRTLVLAVRETPLNRTHLQNMLTVHDAGAVICPPMPSFYLKPKSLEEAARTYAWRLADQLGIEIKERKRWENG</sequence>
<keyword evidence="9" id="KW-1185">Reference proteome</keyword>
<evidence type="ECO:0000313" key="9">
    <source>
        <dbReference type="Proteomes" id="UP000199073"/>
    </source>
</evidence>
<dbReference type="EC" id="2.5.1.129" evidence="5"/>
<feature type="domain" description="Flavoprotein" evidence="7">
    <location>
        <begin position="8"/>
        <end position="168"/>
    </location>
</feature>
<keyword evidence="2 5" id="KW-0285">Flavoprotein</keyword>
<evidence type="ECO:0000256" key="1">
    <source>
        <dbReference type="ARBA" id="ARBA00022602"/>
    </source>
</evidence>
<evidence type="ECO:0000256" key="2">
    <source>
        <dbReference type="ARBA" id="ARBA00022630"/>
    </source>
</evidence>
<keyword evidence="6" id="KW-0472">Membrane</keyword>
<accession>A0A1H0PCK2</accession>
<evidence type="ECO:0000313" key="8">
    <source>
        <dbReference type="EMBL" id="SDP02490.1"/>
    </source>
</evidence>
<feature type="binding site" evidence="5">
    <location>
        <begin position="15"/>
        <end position="17"/>
    </location>
    <ligand>
        <name>FMN</name>
        <dbReference type="ChEBI" id="CHEBI:58210"/>
    </ligand>
</feature>
<dbReference type="Pfam" id="PF02441">
    <property type="entry name" value="Flavoprotein"/>
    <property type="match status" value="1"/>
</dbReference>
<evidence type="ECO:0000259" key="7">
    <source>
        <dbReference type="Pfam" id="PF02441"/>
    </source>
</evidence>
<dbReference type="InterPro" id="IPR036551">
    <property type="entry name" value="Flavin_trans-like"/>
</dbReference>
<feature type="transmembrane region" description="Helical" evidence="6">
    <location>
        <begin position="9"/>
        <end position="26"/>
    </location>
</feature>
<name>A0A1H0PCK2_9BACT</name>
<keyword evidence="3 5" id="KW-0288">FMN</keyword>
<proteinExistence type="inferred from homology"/>
<dbReference type="NCBIfam" id="TIGR00421">
    <property type="entry name" value="ubiX_pad"/>
    <property type="match status" value="1"/>
</dbReference>
<dbReference type="EMBL" id="FNJI01000009">
    <property type="protein sequence ID" value="SDP02490.1"/>
    <property type="molecule type" value="Genomic_DNA"/>
</dbReference>
<dbReference type="GO" id="GO:0106141">
    <property type="term" value="F:flavin prenyltransferase activity"/>
    <property type="evidence" value="ECO:0007669"/>
    <property type="project" value="UniProtKB-EC"/>
</dbReference>
<comment type="catalytic activity">
    <reaction evidence="5">
        <text>dimethylallyl phosphate + FMNH2 = prenylated FMNH2 + phosphate</text>
        <dbReference type="Rhea" id="RHEA:37743"/>
        <dbReference type="ChEBI" id="CHEBI:43474"/>
        <dbReference type="ChEBI" id="CHEBI:57618"/>
        <dbReference type="ChEBI" id="CHEBI:87467"/>
        <dbReference type="ChEBI" id="CHEBI:88052"/>
        <dbReference type="EC" id="2.5.1.129"/>
    </reaction>
</comment>
<keyword evidence="6" id="KW-1133">Transmembrane helix</keyword>
<dbReference type="Proteomes" id="UP000199073">
    <property type="component" value="Unassembled WGS sequence"/>
</dbReference>
<reference evidence="8 9" key="1">
    <citation type="submission" date="2016-10" db="EMBL/GenBank/DDBJ databases">
        <authorList>
            <person name="de Groot N.N."/>
        </authorList>
    </citation>
    <scope>NUCLEOTIDE SEQUENCE [LARGE SCALE GENOMIC DNA]</scope>
    <source>
        <strain evidence="8 9">DSM 12130</strain>
    </source>
</reference>
<keyword evidence="1 5" id="KW-0637">Prenyltransferase</keyword>
<dbReference type="RefSeq" id="WP_092221601.1">
    <property type="nucleotide sequence ID" value="NZ_FNJI01000009.1"/>
</dbReference>
<gene>
    <name evidence="5" type="primary">ubiX</name>
    <name evidence="8" type="ORF">SAMN05660330_01603</name>
</gene>
<evidence type="ECO:0000256" key="6">
    <source>
        <dbReference type="SAM" id="Phobius"/>
    </source>
</evidence>
<keyword evidence="4 5" id="KW-0808">Transferase</keyword>
<evidence type="ECO:0000256" key="4">
    <source>
        <dbReference type="ARBA" id="ARBA00022679"/>
    </source>
</evidence>
<dbReference type="HAMAP" id="MF_01984">
    <property type="entry name" value="ubiX_pad"/>
    <property type="match status" value="1"/>
</dbReference>
<dbReference type="AlphaFoldDB" id="A0A1H0PCK2"/>
<dbReference type="OrthoDB" id="9781577at2"/>
<dbReference type="InterPro" id="IPR003382">
    <property type="entry name" value="Flavoprotein"/>
</dbReference>
<dbReference type="STRING" id="91360.SAMN05660330_01603"/>
<evidence type="ECO:0000256" key="3">
    <source>
        <dbReference type="ARBA" id="ARBA00022643"/>
    </source>
</evidence>
<organism evidence="8 9">
    <name type="scientific">Desulforhopalus singaporensis</name>
    <dbReference type="NCBI Taxonomy" id="91360"/>
    <lineage>
        <taxon>Bacteria</taxon>
        <taxon>Pseudomonadati</taxon>
        <taxon>Thermodesulfobacteriota</taxon>
        <taxon>Desulfobulbia</taxon>
        <taxon>Desulfobulbales</taxon>
        <taxon>Desulfocapsaceae</taxon>
        <taxon>Desulforhopalus</taxon>
    </lineage>
</organism>
<comment type="caution">
    <text evidence="5">Lacks conserved residue(s) required for the propagation of feature annotation.</text>
</comment>
<feature type="binding site" evidence="5">
    <location>
        <position position="156"/>
    </location>
    <ligand>
        <name>dimethylallyl phosphate</name>
        <dbReference type="ChEBI" id="CHEBI:88052"/>
    </ligand>
</feature>
<comment type="function">
    <text evidence="5">Flavin prenyltransferase that catalyzes the synthesis of the prenylated FMN cofactor (prenyl-FMN) for 4-hydroxy-3-polyprenylbenzoic acid decarboxylase UbiD. The prenyltransferase is metal-independent and links a dimethylallyl moiety from dimethylallyl monophosphate (DMAP) to the flavin N5 and C6 atoms of FMN.</text>
</comment>
<feature type="binding site" evidence="5">
    <location>
        <begin position="91"/>
        <end position="94"/>
    </location>
    <ligand>
        <name>FMN</name>
        <dbReference type="ChEBI" id="CHEBI:58210"/>
    </ligand>
</feature>
<evidence type="ECO:0000256" key="5">
    <source>
        <dbReference type="HAMAP-Rule" id="MF_01984"/>
    </source>
</evidence>
<feature type="binding site" evidence="5">
    <location>
        <position position="41"/>
    </location>
    <ligand>
        <name>FMN</name>
        <dbReference type="ChEBI" id="CHEBI:58210"/>
    </ligand>
</feature>
<dbReference type="Gene3D" id="3.40.50.1950">
    <property type="entry name" value="Flavin prenyltransferase-like"/>
    <property type="match status" value="1"/>
</dbReference>
<dbReference type="SUPFAM" id="SSF52507">
    <property type="entry name" value="Homo-oligomeric flavin-containing Cys decarboxylases, HFCD"/>
    <property type="match status" value="1"/>
</dbReference>
<dbReference type="InterPro" id="IPR004507">
    <property type="entry name" value="UbiX-like"/>
</dbReference>
<feature type="transmembrane region" description="Helical" evidence="6">
    <location>
        <begin position="86"/>
        <end position="108"/>
    </location>
</feature>
<comment type="similarity">
    <text evidence="5">Belongs to the UbiX/PAD1 family.</text>
</comment>
<feature type="binding site" evidence="5">
    <location>
        <position position="172"/>
    </location>
    <ligand>
        <name>dimethylallyl phosphate</name>
        <dbReference type="ChEBI" id="CHEBI:88052"/>
    </ligand>
</feature>
<protein>
    <recommendedName>
        <fullName evidence="5">Flavin prenyltransferase UbiX</fullName>
        <ecNumber evidence="5">2.5.1.129</ecNumber>
    </recommendedName>
</protein>
<keyword evidence="6" id="KW-0812">Transmembrane</keyword>